<reference evidence="4 5" key="1">
    <citation type="submission" date="2019-03" db="EMBL/GenBank/DDBJ databases">
        <title>Three New Species of Nocardioides, Nocardioides euryhalodurans sp. nov., Nocardioides seonyuensis sp. nov. and Nocardioides eburneoflavus sp. nov. Iolated from Soil.</title>
        <authorList>
            <person name="Roh S.G."/>
            <person name="Lee C."/>
            <person name="Kim M.-K."/>
            <person name="Kim S.B."/>
        </authorList>
    </citation>
    <scope>NUCLEOTIDE SEQUENCE [LARGE SCALE GENOMIC DNA]</scope>
    <source>
        <strain evidence="4 5">MMS17-SY207-3</strain>
    </source>
</reference>
<dbReference type="KEGG" id="nsn:EXE58_18585"/>
<protein>
    <submittedName>
        <fullName evidence="4">TetR/AcrR family transcriptional regulator</fullName>
    </submittedName>
</protein>
<evidence type="ECO:0000256" key="1">
    <source>
        <dbReference type="ARBA" id="ARBA00023125"/>
    </source>
</evidence>
<sequence>MSVDGRQARWEQHNLERRRVILTAAIEVIEETAPGHEVNVAAIAERAGVGRTVIYRHFTDRSELDREIRVAILDDVWARLLPALSLEGSILQIIERVVAEYVGWAAEHPALHRVAGAAEADDDNPLEQGLSMIAGRVAELIETAVDLLRLDLTGEQRAALDPLAHGLVGAVFGAVRRWLSRPVPEPSAEVLVQLTTASVWYLLHGHARALGVDLKAGQPIEELLASALQ</sequence>
<dbReference type="InterPro" id="IPR050109">
    <property type="entry name" value="HTH-type_TetR-like_transc_reg"/>
</dbReference>
<dbReference type="EMBL" id="CP038436">
    <property type="protein sequence ID" value="QBX57734.1"/>
    <property type="molecule type" value="Genomic_DNA"/>
</dbReference>
<organism evidence="4 5">
    <name type="scientific">Nocardioides seonyuensis</name>
    <dbReference type="NCBI Taxonomy" id="2518371"/>
    <lineage>
        <taxon>Bacteria</taxon>
        <taxon>Bacillati</taxon>
        <taxon>Actinomycetota</taxon>
        <taxon>Actinomycetes</taxon>
        <taxon>Propionibacteriales</taxon>
        <taxon>Nocardioidaceae</taxon>
        <taxon>Nocardioides</taxon>
    </lineage>
</organism>
<evidence type="ECO:0000256" key="2">
    <source>
        <dbReference type="PROSITE-ProRule" id="PRU00335"/>
    </source>
</evidence>
<dbReference type="InterPro" id="IPR009057">
    <property type="entry name" value="Homeodomain-like_sf"/>
</dbReference>
<keyword evidence="1 2" id="KW-0238">DNA-binding</keyword>
<feature type="DNA-binding region" description="H-T-H motif" evidence="2">
    <location>
        <begin position="39"/>
        <end position="58"/>
    </location>
</feature>
<dbReference type="GO" id="GO:0003700">
    <property type="term" value="F:DNA-binding transcription factor activity"/>
    <property type="evidence" value="ECO:0007669"/>
    <property type="project" value="TreeGrafter"/>
</dbReference>
<name>A0A4P7IK09_9ACTN</name>
<dbReference type="SUPFAM" id="SSF48498">
    <property type="entry name" value="Tetracyclin repressor-like, C-terminal domain"/>
    <property type="match status" value="1"/>
</dbReference>
<evidence type="ECO:0000259" key="3">
    <source>
        <dbReference type="PROSITE" id="PS50977"/>
    </source>
</evidence>
<dbReference type="SUPFAM" id="SSF46689">
    <property type="entry name" value="Homeodomain-like"/>
    <property type="match status" value="1"/>
</dbReference>
<dbReference type="Pfam" id="PF00440">
    <property type="entry name" value="TetR_N"/>
    <property type="match status" value="1"/>
</dbReference>
<proteinExistence type="predicted"/>
<dbReference type="Gene3D" id="1.10.357.10">
    <property type="entry name" value="Tetracycline Repressor, domain 2"/>
    <property type="match status" value="1"/>
</dbReference>
<dbReference type="InterPro" id="IPR001647">
    <property type="entry name" value="HTH_TetR"/>
</dbReference>
<evidence type="ECO:0000313" key="5">
    <source>
        <dbReference type="Proteomes" id="UP000294853"/>
    </source>
</evidence>
<dbReference type="PROSITE" id="PS50977">
    <property type="entry name" value="HTH_TETR_2"/>
    <property type="match status" value="1"/>
</dbReference>
<gene>
    <name evidence="4" type="ORF">EXE58_18585</name>
</gene>
<dbReference type="RefSeq" id="WP_135269708.1">
    <property type="nucleotide sequence ID" value="NZ_CP038436.1"/>
</dbReference>
<dbReference type="GO" id="GO:0000976">
    <property type="term" value="F:transcription cis-regulatory region binding"/>
    <property type="evidence" value="ECO:0007669"/>
    <property type="project" value="TreeGrafter"/>
</dbReference>
<feature type="domain" description="HTH tetR-type" evidence="3">
    <location>
        <begin position="15"/>
        <end position="76"/>
    </location>
</feature>
<dbReference type="PANTHER" id="PTHR30055">
    <property type="entry name" value="HTH-TYPE TRANSCRIPTIONAL REGULATOR RUTR"/>
    <property type="match status" value="1"/>
</dbReference>
<dbReference type="InterPro" id="IPR036271">
    <property type="entry name" value="Tet_transcr_reg_TetR-rel_C_sf"/>
</dbReference>
<keyword evidence="5" id="KW-1185">Reference proteome</keyword>
<accession>A0A4P7IK09</accession>
<dbReference type="OrthoDB" id="4542604at2"/>
<evidence type="ECO:0000313" key="4">
    <source>
        <dbReference type="EMBL" id="QBX57734.1"/>
    </source>
</evidence>
<dbReference type="AlphaFoldDB" id="A0A4P7IK09"/>
<dbReference type="PANTHER" id="PTHR30055:SF160">
    <property type="entry name" value="TRANSCRIPTIONAL REGULATORY PROTEIN (PROBABLY ASNC-FAMILY)-RELATED"/>
    <property type="match status" value="1"/>
</dbReference>
<dbReference type="Proteomes" id="UP000294853">
    <property type="component" value="Chromosome"/>
</dbReference>